<name>A0A1R0X6G6_9BACL</name>
<dbReference type="Proteomes" id="UP000187465">
    <property type="component" value="Unassembled WGS sequence"/>
</dbReference>
<dbReference type="EMBL" id="MKQP01000027">
    <property type="protein sequence ID" value="OMD30134.1"/>
    <property type="molecule type" value="Genomic_DNA"/>
</dbReference>
<reference evidence="1 2" key="1">
    <citation type="submission" date="2016-10" db="EMBL/GenBank/DDBJ databases">
        <title>Paenibacillus species isolates.</title>
        <authorList>
            <person name="Beno S.M."/>
        </authorList>
    </citation>
    <scope>NUCLEOTIDE SEQUENCE [LARGE SCALE GENOMIC DNA]</scope>
    <source>
        <strain evidence="1 2">FSL H7-0604</strain>
    </source>
</reference>
<sequence>MSKITLPVSDPLINTSNAYGTLFSIISSDNRIWPWVYSNFIQLRYVTDWETYFFDNHELLVDYCPFLNKFILPRTIISKWSSFTDFVVDSINGDCYVWCHLDRYFISAYQEFGKEHRFHETLIYGYDLDRQTVCIRDNITGGKFMTAQCTFSELESAFDYLSGEENFITRVTLLSKIDAEFDLNVEQIVDSLQRYLSSKRSFDFINHTTTSIYGQSVYQHLIYQMEHPKEDDPELDIRAYHLLWEHKKLMVLRLKYLQQIKLLLQSDRWIERCTELEERSLLNRNMVLRYNLSMDPKVLDALKHSLLTIQTDETKLLGEIISALGSKG</sequence>
<evidence type="ECO:0000313" key="1">
    <source>
        <dbReference type="EMBL" id="OMD30134.1"/>
    </source>
</evidence>
<accession>A0A1R0X6G6</accession>
<protein>
    <recommendedName>
        <fullName evidence="3">Butirosin biosynthesis protein H N-terminal domain-containing protein</fullName>
    </recommendedName>
</protein>
<comment type="caution">
    <text evidence="1">The sequence shown here is derived from an EMBL/GenBank/DDBJ whole genome shotgun (WGS) entry which is preliminary data.</text>
</comment>
<dbReference type="AlphaFoldDB" id="A0A1R0X6G6"/>
<proteinExistence type="predicted"/>
<dbReference type="RefSeq" id="WP_036685902.1">
    <property type="nucleotide sequence ID" value="NZ_MKQP01000027.1"/>
</dbReference>
<organism evidence="1 2">
    <name type="scientific">Paenibacillus odorifer</name>
    <dbReference type="NCBI Taxonomy" id="189426"/>
    <lineage>
        <taxon>Bacteria</taxon>
        <taxon>Bacillati</taxon>
        <taxon>Bacillota</taxon>
        <taxon>Bacilli</taxon>
        <taxon>Bacillales</taxon>
        <taxon>Paenibacillaceae</taxon>
        <taxon>Paenibacillus</taxon>
    </lineage>
</organism>
<gene>
    <name evidence="1" type="ORF">BJP51_21550</name>
</gene>
<evidence type="ECO:0008006" key="3">
    <source>
        <dbReference type="Google" id="ProtNLM"/>
    </source>
</evidence>
<evidence type="ECO:0000313" key="2">
    <source>
        <dbReference type="Proteomes" id="UP000187465"/>
    </source>
</evidence>